<proteinExistence type="predicted"/>
<dbReference type="AlphaFoldDB" id="A0A1I8BS69"/>
<keyword evidence="1" id="KW-1133">Transmembrane helix</keyword>
<feature type="transmembrane region" description="Helical" evidence="1">
    <location>
        <begin position="32"/>
        <end position="50"/>
    </location>
</feature>
<sequence length="136" mass="15553">MALTYPDKPTMCAAGDLILPETNSETHLTANIYNLMTVACYTMIWILIIIRNDSNPNNKRLMKSLTTIILINLSGNVNEYNHAFKNTFQHLFSGKQLTTQIMTTSMLNRSNNARNLNRGNISRMNNIPIEYPVRQF</sequence>
<dbReference type="Proteomes" id="UP000095281">
    <property type="component" value="Unplaced"/>
</dbReference>
<accession>A0A1I8BS69</accession>
<reference evidence="3" key="1">
    <citation type="submission" date="2016-11" db="UniProtKB">
        <authorList>
            <consortium name="WormBaseParasite"/>
        </authorList>
    </citation>
    <scope>IDENTIFICATION</scope>
</reference>
<evidence type="ECO:0000256" key="1">
    <source>
        <dbReference type="SAM" id="Phobius"/>
    </source>
</evidence>
<name>A0A1I8BS69_MELHA</name>
<protein>
    <submittedName>
        <fullName evidence="3">Uncharacterized protein</fullName>
    </submittedName>
</protein>
<dbReference type="WBParaSite" id="MhA1_Contig447.frz3.gene6">
    <property type="protein sequence ID" value="MhA1_Contig447.frz3.gene6"/>
    <property type="gene ID" value="MhA1_Contig447.frz3.gene6"/>
</dbReference>
<keyword evidence="1" id="KW-0812">Transmembrane</keyword>
<evidence type="ECO:0000313" key="2">
    <source>
        <dbReference type="Proteomes" id="UP000095281"/>
    </source>
</evidence>
<evidence type="ECO:0000313" key="3">
    <source>
        <dbReference type="WBParaSite" id="MhA1_Contig447.frz3.gene6"/>
    </source>
</evidence>
<keyword evidence="1" id="KW-0472">Membrane</keyword>
<organism evidence="2 3">
    <name type="scientific">Meloidogyne hapla</name>
    <name type="common">Root-knot nematode worm</name>
    <dbReference type="NCBI Taxonomy" id="6305"/>
    <lineage>
        <taxon>Eukaryota</taxon>
        <taxon>Metazoa</taxon>
        <taxon>Ecdysozoa</taxon>
        <taxon>Nematoda</taxon>
        <taxon>Chromadorea</taxon>
        <taxon>Rhabditida</taxon>
        <taxon>Tylenchina</taxon>
        <taxon>Tylenchomorpha</taxon>
        <taxon>Tylenchoidea</taxon>
        <taxon>Meloidogynidae</taxon>
        <taxon>Meloidogyninae</taxon>
        <taxon>Meloidogyne</taxon>
    </lineage>
</organism>
<keyword evidence="2" id="KW-1185">Reference proteome</keyword>